<proteinExistence type="predicted"/>
<dbReference type="EMBL" id="JACTAM010000003">
    <property type="protein sequence ID" value="KAI2665942.1"/>
    <property type="molecule type" value="Genomic_DNA"/>
</dbReference>
<dbReference type="Proteomes" id="UP000830375">
    <property type="component" value="Unassembled WGS sequence"/>
</dbReference>
<evidence type="ECO:0000313" key="2">
    <source>
        <dbReference type="Proteomes" id="UP000830375"/>
    </source>
</evidence>
<name>A0ABQ8MSW8_LABRO</name>
<comment type="caution">
    <text evidence="1">The sequence shown here is derived from an EMBL/GenBank/DDBJ whole genome shotgun (WGS) entry which is preliminary data.</text>
</comment>
<sequence length="280" mass="30616">MADILGVVFRRFASGTVTSDVTFSSHVEGNTLVLGDVNISRSVLFLAAVTAATDLGLKVLFFTQTPFQSLPVSLRASIPGLKLESLKNVKFVYVKTLEELVEDVASLHELASDAASPPSLIIVDSLDHYLLGSRVGPLQDALSPVAHVAALLHDTAAFLTQILQKRADGQGLCRVMVSFESECEGTRDSEALAPELLLSVLDRYLQVRCTLEEVKGDREAGQNEWQVYLSTMCPSRVQQWHMLLQAGGVLEFSPVIDGERQILDQPDKSMKQENERFGDG</sequence>
<gene>
    <name evidence="1" type="ORF">H4Q32_009680</name>
</gene>
<accession>A0ABQ8MSW8</accession>
<organism evidence="1 2">
    <name type="scientific">Labeo rohita</name>
    <name type="common">Indian major carp</name>
    <name type="synonym">Cyprinus rohita</name>
    <dbReference type="NCBI Taxonomy" id="84645"/>
    <lineage>
        <taxon>Eukaryota</taxon>
        <taxon>Metazoa</taxon>
        <taxon>Chordata</taxon>
        <taxon>Craniata</taxon>
        <taxon>Vertebrata</taxon>
        <taxon>Euteleostomi</taxon>
        <taxon>Actinopterygii</taxon>
        <taxon>Neopterygii</taxon>
        <taxon>Teleostei</taxon>
        <taxon>Ostariophysi</taxon>
        <taxon>Cypriniformes</taxon>
        <taxon>Cyprinidae</taxon>
        <taxon>Labeoninae</taxon>
        <taxon>Labeonini</taxon>
        <taxon>Labeo</taxon>
    </lineage>
</organism>
<reference evidence="1 2" key="1">
    <citation type="submission" date="2022-01" db="EMBL/GenBank/DDBJ databases">
        <title>A high-quality chromosome-level genome assembly of rohu carp, Labeo rohita.</title>
        <authorList>
            <person name="Arick M.A. II"/>
            <person name="Hsu C.-Y."/>
            <person name="Magbanua Z."/>
            <person name="Pechanova O."/>
            <person name="Grover C."/>
            <person name="Miller E."/>
            <person name="Thrash A."/>
            <person name="Ezzel L."/>
            <person name="Alam S."/>
            <person name="Benzie J."/>
            <person name="Hamilton M."/>
            <person name="Karsi A."/>
            <person name="Lawrence M.L."/>
            <person name="Peterson D.G."/>
        </authorList>
    </citation>
    <scope>NUCLEOTIDE SEQUENCE [LARGE SCALE GENOMIC DNA]</scope>
    <source>
        <strain evidence="2">BAU-BD-2019</strain>
        <tissue evidence="1">Blood</tissue>
    </source>
</reference>
<keyword evidence="2" id="KW-1185">Reference proteome</keyword>
<evidence type="ECO:0000313" key="1">
    <source>
        <dbReference type="EMBL" id="KAI2665942.1"/>
    </source>
</evidence>
<protein>
    <submittedName>
        <fullName evidence="1">ATPase SWSAP1</fullName>
    </submittedName>
</protein>
<dbReference type="PANTHER" id="PTHR28653">
    <property type="match status" value="1"/>
</dbReference>
<dbReference type="PANTHER" id="PTHR28653:SF1">
    <property type="entry name" value="ATPASE SWSAP1"/>
    <property type="match status" value="1"/>
</dbReference>